<evidence type="ECO:0000256" key="3">
    <source>
        <dbReference type="ARBA" id="ARBA00022679"/>
    </source>
</evidence>
<dbReference type="GO" id="GO:0004659">
    <property type="term" value="F:prenyltransferase activity"/>
    <property type="evidence" value="ECO:0007669"/>
    <property type="project" value="InterPro"/>
</dbReference>
<protein>
    <submittedName>
        <fullName evidence="7">Octaprenyl-diphosphate synthase</fullName>
    </submittedName>
</protein>
<evidence type="ECO:0000313" key="7">
    <source>
        <dbReference type="EMBL" id="SKA83586.1"/>
    </source>
</evidence>
<gene>
    <name evidence="7" type="ORF">SAMN02745704_01675</name>
</gene>
<evidence type="ECO:0000256" key="4">
    <source>
        <dbReference type="ARBA" id="ARBA00022723"/>
    </source>
</evidence>
<comment type="similarity">
    <text evidence="2 6">Belongs to the FPP/GGPP synthase family.</text>
</comment>
<keyword evidence="8" id="KW-1185">Reference proteome</keyword>
<accession>A0A1T4X206</accession>
<dbReference type="PANTHER" id="PTHR12001">
    <property type="entry name" value="GERANYLGERANYL PYROPHOSPHATE SYNTHASE"/>
    <property type="match status" value="1"/>
</dbReference>
<sequence>MRQDMKQLFAYFDSELPGVNSFLDTETAKLDGLVREVSRHVLLGPGKRIRPVMTICTARTLGFDGDVMPLACSLEMLHSATLIHDDILDDATLRRGRPAAHVSFGTTQSVLAGDVLLALANRLGAQYDIPRVNLLLAEGIMATAEGEILEMAGLDEPVVDRERYMRVIIGKTARLIETACRCGAAVATPDRELEDVAGAYGLNLGIAFQLVDDALDYVSPSDTMGKPEGGDLREGKVTLPLIHLFEDIGEDEAAKLLADIRNHELDEAGQQRVLDMVREGDYANRTRETAARYIDEAKAALNGLPDCLERKVLSQAADFVLSRKK</sequence>
<proteinExistence type="inferred from homology"/>
<dbReference type="Gene3D" id="1.10.600.10">
    <property type="entry name" value="Farnesyl Diphosphate Synthase"/>
    <property type="match status" value="1"/>
</dbReference>
<dbReference type="SUPFAM" id="SSF48576">
    <property type="entry name" value="Terpenoid synthases"/>
    <property type="match status" value="1"/>
</dbReference>
<keyword evidence="5" id="KW-0460">Magnesium</keyword>
<evidence type="ECO:0000313" key="8">
    <source>
        <dbReference type="Proteomes" id="UP000190027"/>
    </source>
</evidence>
<dbReference type="SFLD" id="SFLDS00005">
    <property type="entry name" value="Isoprenoid_Synthase_Type_I"/>
    <property type="match status" value="1"/>
</dbReference>
<reference evidence="7 8" key="1">
    <citation type="submission" date="2017-02" db="EMBL/GenBank/DDBJ databases">
        <authorList>
            <person name="Peterson S.W."/>
        </authorList>
    </citation>
    <scope>NUCLEOTIDE SEQUENCE [LARGE SCALE GENOMIC DNA]</scope>
    <source>
        <strain evidence="7 8">DSM 16080</strain>
    </source>
</reference>
<dbReference type="GO" id="GO:0008299">
    <property type="term" value="P:isoprenoid biosynthetic process"/>
    <property type="evidence" value="ECO:0007669"/>
    <property type="project" value="InterPro"/>
</dbReference>
<dbReference type="Proteomes" id="UP000190027">
    <property type="component" value="Unassembled WGS sequence"/>
</dbReference>
<dbReference type="InterPro" id="IPR008949">
    <property type="entry name" value="Isoprenoid_synthase_dom_sf"/>
</dbReference>
<organism evidence="7 8">
    <name type="scientific">Paucidesulfovibrio gracilis DSM 16080</name>
    <dbReference type="NCBI Taxonomy" id="1121449"/>
    <lineage>
        <taxon>Bacteria</taxon>
        <taxon>Pseudomonadati</taxon>
        <taxon>Thermodesulfobacteriota</taxon>
        <taxon>Desulfovibrionia</taxon>
        <taxon>Desulfovibrionales</taxon>
        <taxon>Desulfovibrionaceae</taxon>
        <taxon>Paucidesulfovibrio</taxon>
    </lineage>
</organism>
<name>A0A1T4X206_9BACT</name>
<comment type="cofactor">
    <cofactor evidence="1">
        <name>Mg(2+)</name>
        <dbReference type="ChEBI" id="CHEBI:18420"/>
    </cofactor>
</comment>
<dbReference type="PANTHER" id="PTHR12001:SF69">
    <property type="entry name" value="ALL TRANS-POLYPRENYL-DIPHOSPHATE SYNTHASE PDSS1"/>
    <property type="match status" value="1"/>
</dbReference>
<dbReference type="EMBL" id="FUYC01000006">
    <property type="protein sequence ID" value="SKA83586.1"/>
    <property type="molecule type" value="Genomic_DNA"/>
</dbReference>
<keyword evidence="3 6" id="KW-0808">Transferase</keyword>
<evidence type="ECO:0000256" key="1">
    <source>
        <dbReference type="ARBA" id="ARBA00001946"/>
    </source>
</evidence>
<dbReference type="InterPro" id="IPR000092">
    <property type="entry name" value="Polyprenyl_synt"/>
</dbReference>
<dbReference type="AlphaFoldDB" id="A0A1T4X206"/>
<dbReference type="CDD" id="cd00685">
    <property type="entry name" value="Trans_IPPS_HT"/>
    <property type="match status" value="1"/>
</dbReference>
<keyword evidence="4" id="KW-0479">Metal-binding</keyword>
<dbReference type="Pfam" id="PF00348">
    <property type="entry name" value="polyprenyl_synt"/>
    <property type="match status" value="1"/>
</dbReference>
<evidence type="ECO:0000256" key="6">
    <source>
        <dbReference type="RuleBase" id="RU004466"/>
    </source>
</evidence>
<evidence type="ECO:0000256" key="2">
    <source>
        <dbReference type="ARBA" id="ARBA00006706"/>
    </source>
</evidence>
<dbReference type="SFLD" id="SFLDG01017">
    <property type="entry name" value="Polyprenyl_Transferase_Like"/>
    <property type="match status" value="1"/>
</dbReference>
<dbReference type="STRING" id="1121449.SAMN02745704_01675"/>
<evidence type="ECO:0000256" key="5">
    <source>
        <dbReference type="ARBA" id="ARBA00022842"/>
    </source>
</evidence>
<dbReference type="GO" id="GO:0046872">
    <property type="term" value="F:metal ion binding"/>
    <property type="evidence" value="ECO:0007669"/>
    <property type="project" value="UniProtKB-KW"/>
</dbReference>
<dbReference type="PROSITE" id="PS00723">
    <property type="entry name" value="POLYPRENYL_SYNTHASE_1"/>
    <property type="match status" value="1"/>
</dbReference>
<dbReference type="InterPro" id="IPR033749">
    <property type="entry name" value="Polyprenyl_synt_CS"/>
</dbReference>